<dbReference type="OrthoDB" id="305484at2759"/>
<dbReference type="Proteomes" id="UP000187209">
    <property type="component" value="Unassembled WGS sequence"/>
</dbReference>
<organism evidence="1 2">
    <name type="scientific">Stentor coeruleus</name>
    <dbReference type="NCBI Taxonomy" id="5963"/>
    <lineage>
        <taxon>Eukaryota</taxon>
        <taxon>Sar</taxon>
        <taxon>Alveolata</taxon>
        <taxon>Ciliophora</taxon>
        <taxon>Postciliodesmatophora</taxon>
        <taxon>Heterotrichea</taxon>
        <taxon>Heterotrichida</taxon>
        <taxon>Stentoridae</taxon>
        <taxon>Stentor</taxon>
    </lineage>
</organism>
<gene>
    <name evidence="1" type="ORF">SteCoe_23426</name>
</gene>
<reference evidence="1 2" key="1">
    <citation type="submission" date="2016-11" db="EMBL/GenBank/DDBJ databases">
        <title>The macronuclear genome of Stentor coeruleus: a giant cell with tiny introns.</title>
        <authorList>
            <person name="Slabodnick M."/>
            <person name="Ruby J.G."/>
            <person name="Reiff S.B."/>
            <person name="Swart E.C."/>
            <person name="Gosai S."/>
            <person name="Prabakaran S."/>
            <person name="Witkowska E."/>
            <person name="Larue G.E."/>
            <person name="Fisher S."/>
            <person name="Freeman R.M."/>
            <person name="Gunawardena J."/>
            <person name="Chu W."/>
            <person name="Stover N.A."/>
            <person name="Gregory B.D."/>
            <person name="Nowacki M."/>
            <person name="Derisi J."/>
            <person name="Roy S.W."/>
            <person name="Marshall W.F."/>
            <person name="Sood P."/>
        </authorList>
    </citation>
    <scope>NUCLEOTIDE SEQUENCE [LARGE SCALE GENOMIC DNA]</scope>
    <source>
        <strain evidence="1">WM001</strain>
    </source>
</reference>
<evidence type="ECO:0000313" key="2">
    <source>
        <dbReference type="Proteomes" id="UP000187209"/>
    </source>
</evidence>
<evidence type="ECO:0000313" key="1">
    <source>
        <dbReference type="EMBL" id="OMJ77074.1"/>
    </source>
</evidence>
<accession>A0A1R2BJY8</accession>
<dbReference type="EMBL" id="MPUH01000595">
    <property type="protein sequence ID" value="OMJ77074.1"/>
    <property type="molecule type" value="Genomic_DNA"/>
</dbReference>
<comment type="caution">
    <text evidence="1">The sequence shown here is derived from an EMBL/GenBank/DDBJ whole genome shotgun (WGS) entry which is preliminary data.</text>
</comment>
<sequence>MEEKSHLKPVSETLFKPCYWQYIEPWLQTATKSEIKGLKILQAIAKHKGNKRFKIYEKPQQNDYESAAVDLRRKTMQSYYTTQYSSLSPERTYERTHESEILNFKRLSELKYSSVLKDHILSLTEKWISLDDDIKYRDLIIITLQGFHSVCKINENVPVTTSQDTFYWFSTEERHRNNFPISTLNMTSRNFKSIPKRRNSVGIESKGPLEPMKSFFEPKYFQERMTRKMRGSGDFVTWIYDKNMSMYQNAFASKINNCPAQVAKPANSSTIIRVLPIENLNR</sequence>
<proteinExistence type="predicted"/>
<dbReference type="AlphaFoldDB" id="A0A1R2BJY8"/>
<keyword evidence="2" id="KW-1185">Reference proteome</keyword>
<protein>
    <submittedName>
        <fullName evidence="1">Uncharacterized protein</fullName>
    </submittedName>
</protein>
<name>A0A1R2BJY8_9CILI</name>